<accession>A0A817UU78</accession>
<feature type="transmembrane region" description="Helical" evidence="5">
    <location>
        <begin position="61"/>
        <end position="85"/>
    </location>
</feature>
<dbReference type="EMBL" id="CAJOBO010000027">
    <property type="protein sequence ID" value="CAF4102857.1"/>
    <property type="molecule type" value="Genomic_DNA"/>
</dbReference>
<evidence type="ECO:0000313" key="12">
    <source>
        <dbReference type="Proteomes" id="UP000663873"/>
    </source>
</evidence>
<dbReference type="Proteomes" id="UP000663851">
    <property type="component" value="Unassembled WGS sequence"/>
</dbReference>
<dbReference type="EMBL" id="CAJNXB010002800">
    <property type="protein sequence ID" value="CAF3277439.1"/>
    <property type="molecule type" value="Genomic_DNA"/>
</dbReference>
<proteinExistence type="predicted"/>
<dbReference type="Proteomes" id="UP000663872">
    <property type="component" value="Unassembled WGS sequence"/>
</dbReference>
<comment type="caution">
    <text evidence="8">The sequence shown here is derived from an EMBL/GenBank/DDBJ whole genome shotgun (WGS) entry which is preliminary data.</text>
</comment>
<evidence type="ECO:0000313" key="9">
    <source>
        <dbReference type="EMBL" id="CAF4097766.1"/>
    </source>
</evidence>
<sequence>MLCEMSFWFGNNFLLTWFTLSMIAFVVLMLLSSAIFYYSYVRITYEKWLKKSNPKYPSASLVRLEIILMVKGILAGTFCPTLALYLMGKQKLKGYCGIDEYGWKYLIASFFIAWISTDFFEFFYHRMGHTIDILWKVHKSHHQFYNPTPFAVIAEDYVDQIVGALPLVFIPALIPINMDLLFFQFAFFFYGYGVYLHWGHEFSYPDAHHPAINTSFQHYLHHAVSTRNKPYHTGFFFKIWDQLFGSIYPNEKCFCVKCQHAQGYRTREHYDNVEKPDYRVLLQWGFWMNSKSV</sequence>
<name>A0A817UU78_9BILA</name>
<keyword evidence="3 5" id="KW-1133">Transmembrane helix</keyword>
<reference evidence="8" key="1">
    <citation type="submission" date="2021-02" db="EMBL/GenBank/DDBJ databases">
        <authorList>
            <person name="Nowell W R."/>
        </authorList>
    </citation>
    <scope>NUCLEOTIDE SEQUENCE</scope>
</reference>
<keyword evidence="4 5" id="KW-0472">Membrane</keyword>
<dbReference type="GO" id="GO:0008610">
    <property type="term" value="P:lipid biosynthetic process"/>
    <property type="evidence" value="ECO:0007669"/>
    <property type="project" value="InterPro"/>
</dbReference>
<dbReference type="GO" id="GO:0016020">
    <property type="term" value="C:membrane"/>
    <property type="evidence" value="ECO:0007669"/>
    <property type="project" value="UniProtKB-SubCell"/>
</dbReference>
<feature type="domain" description="Fatty acid hydroxylase" evidence="6">
    <location>
        <begin position="111"/>
        <end position="246"/>
    </location>
</feature>
<feature type="transmembrane region" description="Helical" evidence="5">
    <location>
        <begin position="14"/>
        <end position="40"/>
    </location>
</feature>
<dbReference type="InterPro" id="IPR050307">
    <property type="entry name" value="Sterol_Desaturase_Related"/>
</dbReference>
<dbReference type="GO" id="GO:0005506">
    <property type="term" value="F:iron ion binding"/>
    <property type="evidence" value="ECO:0007669"/>
    <property type="project" value="InterPro"/>
</dbReference>
<dbReference type="OrthoDB" id="408954at2759"/>
<gene>
    <name evidence="8" type="ORF">GRG538_LOCUS4568</name>
    <name evidence="10" type="ORF">HFQ381_LOCUS1087</name>
    <name evidence="7" type="ORF">TIS948_LOCUS16685</name>
    <name evidence="9" type="ORF">UJA718_LOCUS91</name>
</gene>
<dbReference type="AlphaFoldDB" id="A0A817UU78"/>
<dbReference type="Pfam" id="PF04116">
    <property type="entry name" value="FA_hydroxylase"/>
    <property type="match status" value="1"/>
</dbReference>
<dbReference type="PANTHER" id="PTHR11863">
    <property type="entry name" value="STEROL DESATURASE"/>
    <property type="match status" value="1"/>
</dbReference>
<feature type="transmembrane region" description="Helical" evidence="5">
    <location>
        <begin position="105"/>
        <end position="124"/>
    </location>
</feature>
<dbReference type="Proteomes" id="UP000663873">
    <property type="component" value="Unassembled WGS sequence"/>
</dbReference>
<keyword evidence="12" id="KW-1185">Reference proteome</keyword>
<evidence type="ECO:0000256" key="4">
    <source>
        <dbReference type="ARBA" id="ARBA00023136"/>
    </source>
</evidence>
<evidence type="ECO:0000256" key="2">
    <source>
        <dbReference type="ARBA" id="ARBA00022692"/>
    </source>
</evidence>
<dbReference type="InterPro" id="IPR006694">
    <property type="entry name" value="Fatty_acid_hydroxylase"/>
</dbReference>
<dbReference type="Proteomes" id="UP000663825">
    <property type="component" value="Unassembled WGS sequence"/>
</dbReference>
<keyword evidence="2 5" id="KW-0812">Transmembrane</keyword>
<evidence type="ECO:0000313" key="11">
    <source>
        <dbReference type="Proteomes" id="UP000663872"/>
    </source>
</evidence>
<evidence type="ECO:0000313" key="10">
    <source>
        <dbReference type="EMBL" id="CAF4102857.1"/>
    </source>
</evidence>
<evidence type="ECO:0000259" key="6">
    <source>
        <dbReference type="Pfam" id="PF04116"/>
    </source>
</evidence>
<dbReference type="EMBL" id="CAJNYT010000250">
    <property type="protein sequence ID" value="CAF3340370.1"/>
    <property type="molecule type" value="Genomic_DNA"/>
</dbReference>
<organism evidence="8 11">
    <name type="scientific">Rotaria socialis</name>
    <dbReference type="NCBI Taxonomy" id="392032"/>
    <lineage>
        <taxon>Eukaryota</taxon>
        <taxon>Metazoa</taxon>
        <taxon>Spiralia</taxon>
        <taxon>Gnathifera</taxon>
        <taxon>Rotifera</taxon>
        <taxon>Eurotatoria</taxon>
        <taxon>Bdelloidea</taxon>
        <taxon>Philodinida</taxon>
        <taxon>Philodinidae</taxon>
        <taxon>Rotaria</taxon>
    </lineage>
</organism>
<dbReference type="EMBL" id="CAJOBP010000004">
    <property type="protein sequence ID" value="CAF4097766.1"/>
    <property type="molecule type" value="Genomic_DNA"/>
</dbReference>
<protein>
    <recommendedName>
        <fullName evidence="6">Fatty acid hydroxylase domain-containing protein</fullName>
    </recommendedName>
</protein>
<evidence type="ECO:0000313" key="7">
    <source>
        <dbReference type="EMBL" id="CAF3277439.1"/>
    </source>
</evidence>
<evidence type="ECO:0000256" key="5">
    <source>
        <dbReference type="SAM" id="Phobius"/>
    </source>
</evidence>
<dbReference type="GO" id="GO:0016491">
    <property type="term" value="F:oxidoreductase activity"/>
    <property type="evidence" value="ECO:0007669"/>
    <property type="project" value="InterPro"/>
</dbReference>
<comment type="subcellular location">
    <subcellularLocation>
        <location evidence="1">Membrane</location>
    </subcellularLocation>
</comment>
<evidence type="ECO:0000313" key="8">
    <source>
        <dbReference type="EMBL" id="CAF3340370.1"/>
    </source>
</evidence>
<evidence type="ECO:0000256" key="3">
    <source>
        <dbReference type="ARBA" id="ARBA00022989"/>
    </source>
</evidence>
<evidence type="ECO:0000256" key="1">
    <source>
        <dbReference type="ARBA" id="ARBA00004370"/>
    </source>
</evidence>